<feature type="non-terminal residue" evidence="1">
    <location>
        <position position="70"/>
    </location>
</feature>
<sequence length="70" mass="7302">MLDVLTSSLASQLLQVYWVLPGFVSGGDHLVGAGLPAKTVCQAREMLDVPAKAVCQAREMLAVLTSSLGS</sequence>
<protein>
    <submittedName>
        <fullName evidence="1">Uncharacterized protein</fullName>
    </submittedName>
</protein>
<proteinExistence type="predicted"/>
<name>A0ACC7N2H3_9PSED</name>
<dbReference type="EMBL" id="JBJHQE010000074">
    <property type="protein sequence ID" value="MFK9084228.1"/>
    <property type="molecule type" value="Genomic_DNA"/>
</dbReference>
<comment type="caution">
    <text evidence="1">The sequence shown here is derived from an EMBL/GenBank/DDBJ whole genome shotgun (WGS) entry which is preliminary data.</text>
</comment>
<dbReference type="Proteomes" id="UP001622950">
    <property type="component" value="Unassembled WGS sequence"/>
</dbReference>
<accession>A0ACC7N2H3</accession>
<organism evidence="1 2">
    <name type="scientific">Pseudomonas neuropathica</name>
    <dbReference type="NCBI Taxonomy" id="2730425"/>
    <lineage>
        <taxon>Bacteria</taxon>
        <taxon>Pseudomonadati</taxon>
        <taxon>Pseudomonadota</taxon>
        <taxon>Gammaproteobacteria</taxon>
        <taxon>Pseudomonadales</taxon>
        <taxon>Pseudomonadaceae</taxon>
        <taxon>Pseudomonas</taxon>
    </lineage>
</organism>
<evidence type="ECO:0000313" key="1">
    <source>
        <dbReference type="EMBL" id="MFK9084228.1"/>
    </source>
</evidence>
<keyword evidence="2" id="KW-1185">Reference proteome</keyword>
<evidence type="ECO:0000313" key="2">
    <source>
        <dbReference type="Proteomes" id="UP001622950"/>
    </source>
</evidence>
<gene>
    <name evidence="1" type="ORF">ACJEBM_26595</name>
</gene>
<reference evidence="1" key="1">
    <citation type="submission" date="2024-11" db="EMBL/GenBank/DDBJ databases">
        <authorList>
            <person name="Lucas J.A."/>
        </authorList>
    </citation>
    <scope>NUCLEOTIDE SEQUENCE</scope>
    <source>
        <strain evidence="1">Z 8.8</strain>
    </source>
</reference>